<dbReference type="SUPFAM" id="SSF48350">
    <property type="entry name" value="GTPase activation domain, GAP"/>
    <property type="match status" value="1"/>
</dbReference>
<sequence length="867" mass="97681">MAEPPVFANFYWSPDYASGIGKLACQLRLSLGQLHELRQYVHSYVEVHHNTGSALCNASQSAYAIDSAFRLSWGQHQVNGLRKVSGNNAQHLADLDMDYVYRQFTLQTAIDLKQECYTAARIGRLVLEPLTQFIKVHEPQVRSMISALSDQLGEYEALYSSLEAAKAHYDSIELAAEFQRNSAAPVLPVKDCSDISRVSDESRSETRNSEESEEFSVANTHDLEAILEQNYIDTPFVLAPGVRFEDATALVSFLRNLVARVPVTQRKVHIPGFRDEIFSSEDLAKSLLSLKLRGFTPSRASIERAGQTLLNARLMVGTGFFAKRFKSEDMWFEWSAATMDIVGADESARERSFQSTKTKLDEVFNTMTLLTSKTLTGVFKSMSSSIGTQKAKNGALDEAEAAYNEAYDSLHLCKHKLEVLIFETSAKLQQFEKLKIDVVFDSLLSLRSILQLRSETIKELFNILSDRIDSDMDFPRILQHELRKTFDNFSTGMYFPSLIPPDSNPSSSSSIAPLQTNFQNVKLSFNLYKDIPLQLKVSEAKKDAQEITQQSVPLFLNKVVEYLDNFSKEQLQEAWLLMNHQDAWLVKDGIIFVAQDYSKVSGLNRTDKHDTELAILEGILKKMKNLALERLLNYFKYWLLEVSDSVIPSTVYDSLIKHYRIKDGIERPANLVKILGTIPRSNLGSLLRLLKHIYSVYELDEKKDAGEVVAKLNLMSSIRPIPFLHIIMRPSVLKHTAGFKPPLDEYNAILLDLLKASTIQSLEAHLIMLEEQFSQRQKQHRKLFDKQLMEARARSTSVTSEDARSAVPIAHVLPKTPKSLGAGDGEQFSLRPFRTGNTPRPSPTTSPVEKGTSDRDPPVDEASGDET</sequence>
<dbReference type="PROSITE" id="PS50238">
    <property type="entry name" value="RHOGAP"/>
    <property type="match status" value="1"/>
</dbReference>
<dbReference type="GO" id="GO:0007165">
    <property type="term" value="P:signal transduction"/>
    <property type="evidence" value="ECO:0007669"/>
    <property type="project" value="InterPro"/>
</dbReference>
<proteinExistence type="predicted"/>
<name>A0A4P9ZCY7_9ASCO</name>
<feature type="region of interest" description="Disordered" evidence="1">
    <location>
        <begin position="814"/>
        <end position="867"/>
    </location>
</feature>
<keyword evidence="4" id="KW-1185">Reference proteome</keyword>
<gene>
    <name evidence="3" type="ORF">METBISCDRAFT_16834</name>
</gene>
<feature type="domain" description="Rho-GAP" evidence="2">
    <location>
        <begin position="531"/>
        <end position="750"/>
    </location>
</feature>
<evidence type="ECO:0000256" key="1">
    <source>
        <dbReference type="SAM" id="MobiDB-lite"/>
    </source>
</evidence>
<dbReference type="Gene3D" id="1.10.555.10">
    <property type="entry name" value="Rho GTPase activation protein"/>
    <property type="match status" value="1"/>
</dbReference>
<evidence type="ECO:0000313" key="4">
    <source>
        <dbReference type="Proteomes" id="UP000268321"/>
    </source>
</evidence>
<dbReference type="AlphaFoldDB" id="A0A4P9ZCY7"/>
<dbReference type="InterPro" id="IPR008936">
    <property type="entry name" value="Rho_GTPase_activation_prot"/>
</dbReference>
<feature type="compositionally biased region" description="Polar residues" evidence="1">
    <location>
        <begin position="835"/>
        <end position="847"/>
    </location>
</feature>
<dbReference type="Pfam" id="PF00620">
    <property type="entry name" value="RhoGAP"/>
    <property type="match status" value="1"/>
</dbReference>
<dbReference type="Proteomes" id="UP000268321">
    <property type="component" value="Unassembled WGS sequence"/>
</dbReference>
<evidence type="ECO:0000259" key="2">
    <source>
        <dbReference type="PROSITE" id="PS50238"/>
    </source>
</evidence>
<protein>
    <recommendedName>
        <fullName evidence="2">Rho-GAP domain-containing protein</fullName>
    </recommendedName>
</protein>
<dbReference type="OrthoDB" id="2155291at2759"/>
<accession>A0A4P9ZCY7</accession>
<dbReference type="InterPro" id="IPR000198">
    <property type="entry name" value="RhoGAP_dom"/>
</dbReference>
<organism evidence="3 4">
    <name type="scientific">Metschnikowia bicuspidata</name>
    <dbReference type="NCBI Taxonomy" id="27322"/>
    <lineage>
        <taxon>Eukaryota</taxon>
        <taxon>Fungi</taxon>
        <taxon>Dikarya</taxon>
        <taxon>Ascomycota</taxon>
        <taxon>Saccharomycotina</taxon>
        <taxon>Pichiomycetes</taxon>
        <taxon>Metschnikowiaceae</taxon>
        <taxon>Metschnikowia</taxon>
    </lineage>
</organism>
<dbReference type="SUPFAM" id="SSF103657">
    <property type="entry name" value="BAR/IMD domain-like"/>
    <property type="match status" value="1"/>
</dbReference>
<reference evidence="4" key="1">
    <citation type="journal article" date="2018" name="Nat. Microbiol.">
        <title>Leveraging single-cell genomics to expand the fungal tree of life.</title>
        <authorList>
            <person name="Ahrendt S.R."/>
            <person name="Quandt C.A."/>
            <person name="Ciobanu D."/>
            <person name="Clum A."/>
            <person name="Salamov A."/>
            <person name="Andreopoulos B."/>
            <person name="Cheng J.F."/>
            <person name="Woyke T."/>
            <person name="Pelin A."/>
            <person name="Henrissat B."/>
            <person name="Reynolds N.K."/>
            <person name="Benny G.L."/>
            <person name="Smith M.E."/>
            <person name="James T.Y."/>
            <person name="Grigoriev I.V."/>
        </authorList>
    </citation>
    <scope>NUCLEOTIDE SEQUENCE [LARGE SCALE GENOMIC DNA]</scope>
    <source>
        <strain evidence="4">Baker2002</strain>
    </source>
</reference>
<evidence type="ECO:0000313" key="3">
    <source>
        <dbReference type="EMBL" id="RKP30232.1"/>
    </source>
</evidence>
<dbReference type="EMBL" id="ML004463">
    <property type="protein sequence ID" value="RKP30232.1"/>
    <property type="molecule type" value="Genomic_DNA"/>
</dbReference>
<dbReference type="InterPro" id="IPR027267">
    <property type="entry name" value="AH/BAR_dom_sf"/>
</dbReference>